<feature type="region of interest" description="Disordered" evidence="8">
    <location>
        <begin position="1"/>
        <end position="54"/>
    </location>
</feature>
<reference evidence="11" key="1">
    <citation type="submission" date="2025-08" db="UniProtKB">
        <authorList>
            <consortium name="Ensembl"/>
        </authorList>
    </citation>
    <scope>IDENTIFICATION</scope>
</reference>
<accession>A0A8C4R4L8</accession>
<evidence type="ECO:0000256" key="9">
    <source>
        <dbReference type="SAM" id="Phobius"/>
    </source>
</evidence>
<evidence type="ECO:0000259" key="10">
    <source>
        <dbReference type="PROSITE" id="PS51192"/>
    </source>
</evidence>
<dbReference type="GO" id="GO:0043138">
    <property type="term" value="F:3'-5' DNA helicase activity"/>
    <property type="evidence" value="ECO:0007669"/>
    <property type="project" value="TreeGrafter"/>
</dbReference>
<evidence type="ECO:0000256" key="7">
    <source>
        <dbReference type="ARBA" id="ARBA00023242"/>
    </source>
</evidence>
<keyword evidence="9" id="KW-1133">Transmembrane helix</keyword>
<dbReference type="Gene3D" id="3.40.50.300">
    <property type="entry name" value="P-loop containing nucleotide triphosphate hydrolases"/>
    <property type="match status" value="1"/>
</dbReference>
<dbReference type="SUPFAM" id="SSF52540">
    <property type="entry name" value="P-loop containing nucleoside triphosphate hydrolases"/>
    <property type="match status" value="1"/>
</dbReference>
<keyword evidence="12" id="KW-1185">Reference proteome</keyword>
<dbReference type="InterPro" id="IPR027417">
    <property type="entry name" value="P-loop_NTPase"/>
</dbReference>
<keyword evidence="9" id="KW-0472">Membrane</keyword>
<dbReference type="GeneTree" id="ENSGT00940000156480"/>
<dbReference type="GO" id="GO:0036297">
    <property type="term" value="P:interstrand cross-link repair"/>
    <property type="evidence" value="ECO:0007669"/>
    <property type="project" value="TreeGrafter"/>
</dbReference>
<evidence type="ECO:0000256" key="1">
    <source>
        <dbReference type="ARBA" id="ARBA00004123"/>
    </source>
</evidence>
<keyword evidence="7" id="KW-0539">Nucleus</keyword>
<dbReference type="InterPro" id="IPR014001">
    <property type="entry name" value="Helicase_ATP-bd"/>
</dbReference>
<dbReference type="Ensembl" id="ENSEBUT00000024683.1">
    <property type="protein sequence ID" value="ENSEBUP00000024107.1"/>
    <property type="gene ID" value="ENSEBUG00000014849.1"/>
</dbReference>
<comment type="similarity">
    <text evidence="2">Belongs to the DEAD box helicase family. DEAH subfamily. FANCM sub-subfamily.</text>
</comment>
<dbReference type="GO" id="GO:0000400">
    <property type="term" value="F:four-way junction DNA binding"/>
    <property type="evidence" value="ECO:0007669"/>
    <property type="project" value="TreeGrafter"/>
</dbReference>
<evidence type="ECO:0000256" key="2">
    <source>
        <dbReference type="ARBA" id="ARBA00009889"/>
    </source>
</evidence>
<keyword evidence="9" id="KW-0812">Transmembrane</keyword>
<feature type="transmembrane region" description="Helical" evidence="9">
    <location>
        <begin position="331"/>
        <end position="355"/>
    </location>
</feature>
<feature type="compositionally biased region" description="Polar residues" evidence="8">
    <location>
        <begin position="1"/>
        <end position="25"/>
    </location>
</feature>
<keyword evidence="5" id="KW-0347">Helicase</keyword>
<dbReference type="PROSITE" id="PS51192">
    <property type="entry name" value="HELICASE_ATP_BIND_1"/>
    <property type="match status" value="1"/>
</dbReference>
<feature type="compositionally biased region" description="Basic and acidic residues" evidence="8">
    <location>
        <begin position="40"/>
        <end position="50"/>
    </location>
</feature>
<dbReference type="CDD" id="cd18033">
    <property type="entry name" value="DEXDc_FANCM"/>
    <property type="match status" value="1"/>
</dbReference>
<proteinExistence type="inferred from homology"/>
<dbReference type="Pfam" id="PF00270">
    <property type="entry name" value="DEAD"/>
    <property type="match status" value="1"/>
</dbReference>
<keyword evidence="4" id="KW-0378">Hydrolase</keyword>
<feature type="domain" description="Helicase ATP-binding" evidence="10">
    <location>
        <begin position="120"/>
        <end position="288"/>
    </location>
</feature>
<evidence type="ECO:0000256" key="8">
    <source>
        <dbReference type="SAM" id="MobiDB-lite"/>
    </source>
</evidence>
<keyword evidence="3" id="KW-0547">Nucleotide-binding</keyword>
<dbReference type="Proteomes" id="UP000694388">
    <property type="component" value="Unplaced"/>
</dbReference>
<dbReference type="GO" id="GO:0005524">
    <property type="term" value="F:ATP binding"/>
    <property type="evidence" value="ECO:0007669"/>
    <property type="project" value="UniProtKB-KW"/>
</dbReference>
<protein>
    <recommendedName>
        <fullName evidence="10">Helicase ATP-binding domain-containing protein</fullName>
    </recommendedName>
</protein>
<dbReference type="PANTHER" id="PTHR14025:SF20">
    <property type="entry name" value="FANCONI ANEMIA GROUP M PROTEIN"/>
    <property type="match status" value="1"/>
</dbReference>
<dbReference type="InterPro" id="IPR044749">
    <property type="entry name" value="FANCM_DEXDc"/>
</dbReference>
<dbReference type="GO" id="GO:0016787">
    <property type="term" value="F:hydrolase activity"/>
    <property type="evidence" value="ECO:0007669"/>
    <property type="project" value="UniProtKB-KW"/>
</dbReference>
<dbReference type="GO" id="GO:0009378">
    <property type="term" value="F:four-way junction helicase activity"/>
    <property type="evidence" value="ECO:0007669"/>
    <property type="project" value="TreeGrafter"/>
</dbReference>
<reference evidence="11" key="2">
    <citation type="submission" date="2025-09" db="UniProtKB">
        <authorList>
            <consortium name="Ensembl"/>
        </authorList>
    </citation>
    <scope>IDENTIFICATION</scope>
</reference>
<evidence type="ECO:0000256" key="3">
    <source>
        <dbReference type="ARBA" id="ARBA00022741"/>
    </source>
</evidence>
<keyword evidence="6" id="KW-0067">ATP-binding</keyword>
<evidence type="ECO:0000313" key="11">
    <source>
        <dbReference type="Ensembl" id="ENSEBUP00000024107.1"/>
    </source>
</evidence>
<comment type="subcellular location">
    <subcellularLocation>
        <location evidence="1">Nucleus</location>
    </subcellularLocation>
</comment>
<dbReference type="FunFam" id="3.40.50.300:FF:000861">
    <property type="entry name" value="Fanconi anemia, complementation group M"/>
    <property type="match status" value="1"/>
</dbReference>
<sequence>MSAGSRQRTLFQTWGTKLGSTTSDNGRARDAGQHRRYSHRPNDGSRRSAETRSTAILNDDEDDLLLLEAIDAAESETKVLHDGPPVSCRDVQDVPGFDLEAGDIWIYPTNLPLRQYQLNIVERGLFANTLVCLPTGLGKTFVAAVVMYNFYRWYPSGKVAFLAPTKPLVAQQVAACYDVMGIPQRHMAEMTGSTAAADRWRLWQSCRVFFLTPQVMMNDLSRGACPGVAIRCLVVDEAHKALGNHSYCQVVKQLVGHTRQFRVLALSATPGSDAKSVQQVLTNLLISHVEIRSDDSPDIVPFSHQRSVEKHVIPLGERLSALRDSYRKVNLYIYIYIYIYILFHFICIFLIITLAEGERIAFRPVCLFAQNFRVFLCNRLLD</sequence>
<evidence type="ECO:0000256" key="6">
    <source>
        <dbReference type="ARBA" id="ARBA00022840"/>
    </source>
</evidence>
<dbReference type="GO" id="GO:0005634">
    <property type="term" value="C:nucleus"/>
    <property type="evidence" value="ECO:0007669"/>
    <property type="project" value="UniProtKB-SubCell"/>
</dbReference>
<dbReference type="PANTHER" id="PTHR14025">
    <property type="entry name" value="FANCONI ANEMIA GROUP M FANCM FAMILY MEMBER"/>
    <property type="match status" value="1"/>
</dbReference>
<dbReference type="GO" id="GO:0045003">
    <property type="term" value="P:double-strand break repair via synthesis-dependent strand annealing"/>
    <property type="evidence" value="ECO:0007669"/>
    <property type="project" value="TreeGrafter"/>
</dbReference>
<evidence type="ECO:0000256" key="5">
    <source>
        <dbReference type="ARBA" id="ARBA00022806"/>
    </source>
</evidence>
<dbReference type="InterPro" id="IPR011545">
    <property type="entry name" value="DEAD/DEAH_box_helicase_dom"/>
</dbReference>
<dbReference type="SMART" id="SM00487">
    <property type="entry name" value="DEXDc"/>
    <property type="match status" value="1"/>
</dbReference>
<evidence type="ECO:0000256" key="4">
    <source>
        <dbReference type="ARBA" id="ARBA00022801"/>
    </source>
</evidence>
<dbReference type="OMA" id="AGDIWIY"/>
<name>A0A8C4R4L8_EPTBU</name>
<dbReference type="AlphaFoldDB" id="A0A8C4R4L8"/>
<evidence type="ECO:0000313" key="12">
    <source>
        <dbReference type="Proteomes" id="UP000694388"/>
    </source>
</evidence>
<organism evidence="11 12">
    <name type="scientific">Eptatretus burgeri</name>
    <name type="common">Inshore hagfish</name>
    <dbReference type="NCBI Taxonomy" id="7764"/>
    <lineage>
        <taxon>Eukaryota</taxon>
        <taxon>Metazoa</taxon>
        <taxon>Chordata</taxon>
        <taxon>Craniata</taxon>
        <taxon>Vertebrata</taxon>
        <taxon>Cyclostomata</taxon>
        <taxon>Myxini</taxon>
        <taxon>Myxiniformes</taxon>
        <taxon>Myxinidae</taxon>
        <taxon>Eptatretinae</taxon>
        <taxon>Eptatretus</taxon>
    </lineage>
</organism>